<sequence length="263" mass="28543">MLHEGVFWLSYRVRRPITAGRGVSVVVARSADGVRFETVCEIQREVFGADSFERPVLAPLPSGGWRLYVSCATPGSKHWWIEAVDAATPAELPGGRRTVVLPGDERVAVKDPVIVLDARRGGWRMWVCCHPLDVVGAEDRMWTAYATSTDGLVWTVEGEALGPTPGGWDARGARVTTVLGESPLTVLYDGRATAEDNWFERTGIAVERDGRLTPVGVGPAVVSPEGDGAFRYVSAVPLEDGRTRFYFEAARSDGSHDLMTSIG</sequence>
<dbReference type="SUPFAM" id="SSF75005">
    <property type="entry name" value="Arabinanase/levansucrase/invertase"/>
    <property type="match status" value="1"/>
</dbReference>
<comment type="caution">
    <text evidence="1">The sequence shown here is derived from an EMBL/GenBank/DDBJ whole genome shotgun (WGS) entry which is preliminary data.</text>
</comment>
<reference evidence="2" key="1">
    <citation type="journal article" date="2019" name="Int. J. Syst. Evol. Microbiol.">
        <title>The Global Catalogue of Microorganisms (GCM) 10K type strain sequencing project: providing services to taxonomists for standard genome sequencing and annotation.</title>
        <authorList>
            <consortium name="The Broad Institute Genomics Platform"/>
            <consortium name="The Broad Institute Genome Sequencing Center for Infectious Disease"/>
            <person name="Wu L."/>
            <person name="Ma J."/>
        </authorList>
    </citation>
    <scope>NUCLEOTIDE SEQUENCE [LARGE SCALE GENOMIC DNA]</scope>
    <source>
        <strain evidence="2">JCM 16548</strain>
    </source>
</reference>
<dbReference type="InterPro" id="IPR023296">
    <property type="entry name" value="Glyco_hydro_beta-prop_sf"/>
</dbReference>
<dbReference type="Gene3D" id="2.115.10.20">
    <property type="entry name" value="Glycosyl hydrolase domain, family 43"/>
    <property type="match status" value="1"/>
</dbReference>
<protein>
    <recommendedName>
        <fullName evidence="3">Glycosyl hydrolases family 43</fullName>
    </recommendedName>
</protein>
<name>A0ABP7EI09_9ACTN</name>
<dbReference type="EMBL" id="BAAAYX010000026">
    <property type="protein sequence ID" value="GAA3718435.1"/>
    <property type="molecule type" value="Genomic_DNA"/>
</dbReference>
<evidence type="ECO:0000313" key="1">
    <source>
        <dbReference type="EMBL" id="GAA3718435.1"/>
    </source>
</evidence>
<dbReference type="Proteomes" id="UP001500051">
    <property type="component" value="Unassembled WGS sequence"/>
</dbReference>
<organism evidence="1 2">
    <name type="scientific">Microlunatus aurantiacus</name>
    <dbReference type="NCBI Taxonomy" id="446786"/>
    <lineage>
        <taxon>Bacteria</taxon>
        <taxon>Bacillati</taxon>
        <taxon>Actinomycetota</taxon>
        <taxon>Actinomycetes</taxon>
        <taxon>Propionibacteriales</taxon>
        <taxon>Propionibacteriaceae</taxon>
        <taxon>Microlunatus</taxon>
    </lineage>
</organism>
<keyword evidence="2" id="KW-1185">Reference proteome</keyword>
<evidence type="ECO:0000313" key="2">
    <source>
        <dbReference type="Proteomes" id="UP001500051"/>
    </source>
</evidence>
<gene>
    <name evidence="1" type="ORF">GCM10022204_43050</name>
</gene>
<accession>A0ABP7EI09</accession>
<evidence type="ECO:0008006" key="3">
    <source>
        <dbReference type="Google" id="ProtNLM"/>
    </source>
</evidence>
<proteinExistence type="predicted"/>